<evidence type="ECO:0000256" key="3">
    <source>
        <dbReference type="SAM" id="SignalP"/>
    </source>
</evidence>
<evidence type="ECO:0000256" key="1">
    <source>
        <dbReference type="ARBA" id="ARBA00022531"/>
    </source>
</evidence>
<dbReference type="SUPFAM" id="SSF110296">
    <property type="entry name" value="Oligoxyloglucan reducing end-specific cellobiohydrolase"/>
    <property type="match status" value="1"/>
</dbReference>
<feature type="domain" description="Photosynthesis system II assembly factor Ycf48/Hcf136-like" evidence="4">
    <location>
        <begin position="59"/>
        <end position="119"/>
    </location>
</feature>
<dbReference type="InterPro" id="IPR015943">
    <property type="entry name" value="WD40/YVTN_repeat-like_dom_sf"/>
</dbReference>
<feature type="chain" id="PRO_5022732565" evidence="3">
    <location>
        <begin position="26"/>
        <end position="359"/>
    </location>
</feature>
<dbReference type="OrthoDB" id="9813892at2"/>
<dbReference type="GO" id="GO:0015979">
    <property type="term" value="P:photosynthesis"/>
    <property type="evidence" value="ECO:0007669"/>
    <property type="project" value="UniProtKB-KW"/>
</dbReference>
<keyword evidence="1" id="KW-0602">Photosynthesis</keyword>
<reference evidence="5 6" key="1">
    <citation type="submission" date="2019-09" db="EMBL/GenBank/DDBJ databases">
        <authorList>
            <person name="Chandra G."/>
            <person name="Truman W A."/>
        </authorList>
    </citation>
    <scope>NUCLEOTIDE SEQUENCE [LARGE SCALE GENOMIC DNA]</scope>
    <source>
        <strain evidence="5">PS723</strain>
    </source>
</reference>
<gene>
    <name evidence="5" type="primary">hcf136_1</name>
    <name evidence="5" type="ORF">PS723_00937</name>
</gene>
<dbReference type="GO" id="GO:0009523">
    <property type="term" value="C:photosystem II"/>
    <property type="evidence" value="ECO:0007669"/>
    <property type="project" value="UniProtKB-KW"/>
</dbReference>
<protein>
    <submittedName>
        <fullName evidence="5">Ycf48-like protein</fullName>
    </submittedName>
</protein>
<dbReference type="Pfam" id="PF14870">
    <property type="entry name" value="PSII_BNR"/>
    <property type="match status" value="2"/>
</dbReference>
<feature type="signal peptide" evidence="3">
    <location>
        <begin position="1"/>
        <end position="25"/>
    </location>
</feature>
<dbReference type="RefSeq" id="WP_150802525.1">
    <property type="nucleotide sequence ID" value="NZ_CABVHY010000004.1"/>
</dbReference>
<organism evidence="5 6">
    <name type="scientific">Pseudomonas fluorescens</name>
    <dbReference type="NCBI Taxonomy" id="294"/>
    <lineage>
        <taxon>Bacteria</taxon>
        <taxon>Pseudomonadati</taxon>
        <taxon>Pseudomonadota</taxon>
        <taxon>Gammaproteobacteria</taxon>
        <taxon>Pseudomonadales</taxon>
        <taxon>Pseudomonadaceae</taxon>
        <taxon>Pseudomonas</taxon>
    </lineage>
</organism>
<evidence type="ECO:0000259" key="4">
    <source>
        <dbReference type="Pfam" id="PF14870"/>
    </source>
</evidence>
<accession>A0A5E7AQS8</accession>
<evidence type="ECO:0000313" key="5">
    <source>
        <dbReference type="EMBL" id="VVN79114.1"/>
    </source>
</evidence>
<dbReference type="EMBL" id="CABVHY010000004">
    <property type="protein sequence ID" value="VVN79114.1"/>
    <property type="molecule type" value="Genomic_DNA"/>
</dbReference>
<feature type="domain" description="Photosynthesis system II assembly factor Ycf48/Hcf136-like" evidence="4">
    <location>
        <begin position="163"/>
        <end position="241"/>
    </location>
</feature>
<dbReference type="InterPro" id="IPR028203">
    <property type="entry name" value="PSII_CF48-like_dom"/>
</dbReference>
<keyword evidence="3" id="KW-0732">Signal</keyword>
<evidence type="ECO:0000256" key="2">
    <source>
        <dbReference type="ARBA" id="ARBA00023276"/>
    </source>
</evidence>
<sequence length="359" mass="38703" precursor="true">MCSYNKKIVQLALVVMLTLHSVVQAASFVDVLDLPAKPSALAMRSPLLGLTHAGQRLVAVGQRGHILYSDDNGKRWQQAVVPVSSDLNAVYFPTARQGWAVGNDGVVLHSSDAGATWSKQLDGRQIGDLMLKHYTALAMAEPDNEQWAGLAAEGQRLAEEGADKPFLDVWFANDKLGYVVGMFNLILRTEDGGRSWAPFQDRTDNPQNFHLNAIASTGDALYIAGEQGLVLKWDDSHQRFAALNTPYQGSYFGIVGQPGEVLVYGLRGHVLRSTDGGANWTRLDSGLQVSVSAALLDSRGHYRLFTQAGHMLLTDESNKQLQLAAQTGQSPVAGATLASDGALVLVGSRGVRALPIEQQ</sequence>
<dbReference type="PANTHER" id="PTHR47199">
    <property type="entry name" value="PHOTOSYSTEM II STABILITY/ASSEMBLY FACTOR HCF136, CHLOROPLASTIC"/>
    <property type="match status" value="1"/>
</dbReference>
<evidence type="ECO:0000313" key="6">
    <source>
        <dbReference type="Proteomes" id="UP000379480"/>
    </source>
</evidence>
<proteinExistence type="predicted"/>
<dbReference type="Proteomes" id="UP000379480">
    <property type="component" value="Unassembled WGS sequence"/>
</dbReference>
<dbReference type="PANTHER" id="PTHR47199:SF2">
    <property type="entry name" value="PHOTOSYSTEM II STABILITY_ASSEMBLY FACTOR HCF136, CHLOROPLASTIC"/>
    <property type="match status" value="1"/>
</dbReference>
<dbReference type="Gene3D" id="2.130.10.10">
    <property type="entry name" value="YVTN repeat-like/Quinoprotein amine dehydrogenase"/>
    <property type="match status" value="2"/>
</dbReference>
<dbReference type="AlphaFoldDB" id="A0A5E7AQS8"/>
<name>A0A5E7AQS8_PSEFL</name>
<keyword evidence="2" id="KW-0604">Photosystem II</keyword>